<gene>
    <name evidence="3" type="ORF">HD597_004573</name>
</gene>
<dbReference type="GO" id="GO:0005975">
    <property type="term" value="P:carbohydrate metabolic process"/>
    <property type="evidence" value="ECO:0007669"/>
    <property type="project" value="UniProtKB-ARBA"/>
</dbReference>
<keyword evidence="2" id="KW-0472">Membrane</keyword>
<feature type="transmembrane region" description="Helical" evidence="2">
    <location>
        <begin position="125"/>
        <end position="147"/>
    </location>
</feature>
<keyword evidence="2" id="KW-1133">Transmembrane helix</keyword>
<evidence type="ECO:0000313" key="4">
    <source>
        <dbReference type="Proteomes" id="UP001139648"/>
    </source>
</evidence>
<keyword evidence="2" id="KW-0812">Transmembrane</keyword>
<feature type="compositionally biased region" description="Low complexity" evidence="1">
    <location>
        <begin position="155"/>
        <end position="167"/>
    </location>
</feature>
<accession>A0A9X2GNI1</accession>
<dbReference type="EMBL" id="JAMZEB010000002">
    <property type="protein sequence ID" value="MCP2357553.1"/>
    <property type="molecule type" value="Genomic_DNA"/>
</dbReference>
<dbReference type="Gene3D" id="2.60.40.10">
    <property type="entry name" value="Immunoglobulins"/>
    <property type="match status" value="1"/>
</dbReference>
<proteinExistence type="predicted"/>
<reference evidence="3" key="1">
    <citation type="submission" date="2022-06" db="EMBL/GenBank/DDBJ databases">
        <title>Sequencing the genomes of 1000 actinobacteria strains.</title>
        <authorList>
            <person name="Klenk H.-P."/>
        </authorList>
    </citation>
    <scope>NUCLEOTIDE SEQUENCE</scope>
    <source>
        <strain evidence="3">DSM 46694</strain>
    </source>
</reference>
<feature type="region of interest" description="Disordered" evidence="1">
    <location>
        <begin position="155"/>
        <end position="180"/>
    </location>
</feature>
<keyword evidence="4" id="KW-1185">Reference proteome</keyword>
<comment type="caution">
    <text evidence="3">The sequence shown here is derived from an EMBL/GenBank/DDBJ whole genome shotgun (WGS) entry which is preliminary data.</text>
</comment>
<evidence type="ECO:0000256" key="2">
    <source>
        <dbReference type="SAM" id="Phobius"/>
    </source>
</evidence>
<dbReference type="RefSeq" id="WP_253744673.1">
    <property type="nucleotide sequence ID" value="NZ_JAMZEB010000002.1"/>
</dbReference>
<organism evidence="3 4">
    <name type="scientific">Nonomuraea thailandensis</name>
    <dbReference type="NCBI Taxonomy" id="1188745"/>
    <lineage>
        <taxon>Bacteria</taxon>
        <taxon>Bacillati</taxon>
        <taxon>Actinomycetota</taxon>
        <taxon>Actinomycetes</taxon>
        <taxon>Streptosporangiales</taxon>
        <taxon>Streptosporangiaceae</taxon>
        <taxon>Nonomuraea</taxon>
    </lineage>
</organism>
<sequence length="180" mass="18410">MVLDGGTAGASLLLSAPQRPELTIVGTSLPEGPSWWWLLGLSGTTPLEITVRNDGAAPAVDPPVSLSAGPEGVPGATVTPPELGTIQPGEQRTFRVEVPLEAPVFGTFEVSGTIQDAAVRTGDSIYPLGLLALLAVPLHLTTAWIVFSTGVPPSADRPSARAAGEPASAPPARPVASRLR</sequence>
<protein>
    <recommendedName>
        <fullName evidence="5">Alpha-galactosidase NEW3 domain-containing protein</fullName>
    </recommendedName>
</protein>
<evidence type="ECO:0008006" key="5">
    <source>
        <dbReference type="Google" id="ProtNLM"/>
    </source>
</evidence>
<dbReference type="InterPro" id="IPR013783">
    <property type="entry name" value="Ig-like_fold"/>
</dbReference>
<dbReference type="Proteomes" id="UP001139648">
    <property type="component" value="Unassembled WGS sequence"/>
</dbReference>
<evidence type="ECO:0000256" key="1">
    <source>
        <dbReference type="SAM" id="MobiDB-lite"/>
    </source>
</evidence>
<name>A0A9X2GNI1_9ACTN</name>
<dbReference type="AlphaFoldDB" id="A0A9X2GNI1"/>
<evidence type="ECO:0000313" key="3">
    <source>
        <dbReference type="EMBL" id="MCP2357553.1"/>
    </source>
</evidence>